<dbReference type="Proteomes" id="UP001162131">
    <property type="component" value="Unassembled WGS sequence"/>
</dbReference>
<protein>
    <recommendedName>
        <fullName evidence="1">F-box domain-containing protein</fullName>
    </recommendedName>
</protein>
<dbReference type="EMBL" id="CAJZBQ010000004">
    <property type="protein sequence ID" value="CAG9311676.1"/>
    <property type="molecule type" value="Genomic_DNA"/>
</dbReference>
<evidence type="ECO:0000259" key="1">
    <source>
        <dbReference type="Pfam" id="PF12937"/>
    </source>
</evidence>
<keyword evidence="3" id="KW-1185">Reference proteome</keyword>
<dbReference type="Gene3D" id="1.20.1280.50">
    <property type="match status" value="1"/>
</dbReference>
<dbReference type="InterPro" id="IPR001810">
    <property type="entry name" value="F-box_dom"/>
</dbReference>
<feature type="domain" description="F-box" evidence="1">
    <location>
        <begin position="6"/>
        <end position="41"/>
    </location>
</feature>
<reference evidence="2" key="1">
    <citation type="submission" date="2021-09" db="EMBL/GenBank/DDBJ databases">
        <authorList>
            <consortium name="AG Swart"/>
            <person name="Singh M."/>
            <person name="Singh A."/>
            <person name="Seah K."/>
            <person name="Emmerich C."/>
        </authorList>
    </citation>
    <scope>NUCLEOTIDE SEQUENCE</scope>
    <source>
        <strain evidence="2">ATCC30299</strain>
    </source>
</reference>
<accession>A0AAU9IE83</accession>
<dbReference type="InterPro" id="IPR016159">
    <property type="entry name" value="Cullin_repeat-like_dom_sf"/>
</dbReference>
<evidence type="ECO:0000313" key="3">
    <source>
        <dbReference type="Proteomes" id="UP001162131"/>
    </source>
</evidence>
<dbReference type="SUPFAM" id="SSF81383">
    <property type="entry name" value="F-box domain"/>
    <property type="match status" value="1"/>
</dbReference>
<comment type="caution">
    <text evidence="2">The sequence shown here is derived from an EMBL/GenBank/DDBJ whole genome shotgun (WGS) entry which is preliminary data.</text>
</comment>
<proteinExistence type="predicted"/>
<organism evidence="2 3">
    <name type="scientific">Blepharisma stoltei</name>
    <dbReference type="NCBI Taxonomy" id="1481888"/>
    <lineage>
        <taxon>Eukaryota</taxon>
        <taxon>Sar</taxon>
        <taxon>Alveolata</taxon>
        <taxon>Ciliophora</taxon>
        <taxon>Postciliodesmatophora</taxon>
        <taxon>Heterotrichea</taxon>
        <taxon>Heterotrichida</taxon>
        <taxon>Blepharismidae</taxon>
        <taxon>Blepharisma</taxon>
    </lineage>
</organism>
<dbReference type="Gene3D" id="1.20.1310.10">
    <property type="entry name" value="Cullin Repeats"/>
    <property type="match status" value="1"/>
</dbReference>
<dbReference type="AlphaFoldDB" id="A0AAU9IE83"/>
<sequence>MQSSNILSHILSYLTYQELLACSCLNKHFQALCNNTFLWRREALRIGIGNLELFGEPLLGIQNSQKSSSSSKWKELLRGLIESKKYWPTDHSVLEPSDTNNLVKEFLSILREPQMPPPTLRRESKCLPTIFQELLTYYLIDESPAALPSFDDFMTEDILAKLFDWSERLENEFKGSVEKNQFTIARWALKDPKFDSWTLSPFRLSIESTTDTYDQEDDLCQLSQKFPLKNSSPFLIKLYYAIKKTSSVHSKLILASILENEDDLSLCNDYITKWNSYCASIKELNQKYQAFCTLFNEIFNKTHEKTPNFPPFSLLRPMVFQWKRKVFETVKDKLINTALDLLNKWRSDQIDEELSYLLIKIVQALIDHSVNELNVRFLDHSQFYTDGIYEILHQKTVVATLEYYKTLKNLPADKLSEALEKDMNIIQRVFLKRTQIEIEKIRNEIEISAWKSCFCESYKEFKAGICCVNSNVTENLLDSEFGRILFNVDFNKNRIRQFIETLQWRNDKMVENIQHFLKLFERKVELQEKLIDDLIIEEENEQCGFMLEQSPEERILFSLTNDISPQQFMGIVINTDLL</sequence>
<gene>
    <name evidence="2" type="ORF">BSTOLATCC_MIC3962</name>
</gene>
<dbReference type="Pfam" id="PF12937">
    <property type="entry name" value="F-box-like"/>
    <property type="match status" value="1"/>
</dbReference>
<name>A0AAU9IE83_9CILI</name>
<dbReference type="SUPFAM" id="SSF74788">
    <property type="entry name" value="Cullin repeat-like"/>
    <property type="match status" value="1"/>
</dbReference>
<evidence type="ECO:0000313" key="2">
    <source>
        <dbReference type="EMBL" id="CAG9311676.1"/>
    </source>
</evidence>
<dbReference type="InterPro" id="IPR036047">
    <property type="entry name" value="F-box-like_dom_sf"/>
</dbReference>